<protein>
    <submittedName>
        <fullName evidence="3">Bem46 protein, variant</fullName>
    </submittedName>
</protein>
<organism evidence="3 4">
    <name type="scientific">Marasmiellus scandens</name>
    <dbReference type="NCBI Taxonomy" id="2682957"/>
    <lineage>
        <taxon>Eukaryota</taxon>
        <taxon>Fungi</taxon>
        <taxon>Dikarya</taxon>
        <taxon>Basidiomycota</taxon>
        <taxon>Agaricomycotina</taxon>
        <taxon>Agaricomycetes</taxon>
        <taxon>Agaricomycetidae</taxon>
        <taxon>Agaricales</taxon>
        <taxon>Marasmiineae</taxon>
        <taxon>Omphalotaceae</taxon>
        <taxon>Marasmiellus</taxon>
    </lineage>
</organism>
<keyword evidence="4" id="KW-1185">Reference proteome</keyword>
<evidence type="ECO:0000259" key="2">
    <source>
        <dbReference type="Pfam" id="PF12146"/>
    </source>
</evidence>
<evidence type="ECO:0000313" key="3">
    <source>
        <dbReference type="EMBL" id="KAK7450138.1"/>
    </source>
</evidence>
<dbReference type="Gene3D" id="3.40.50.1820">
    <property type="entry name" value="alpha/beta hydrolase"/>
    <property type="match status" value="1"/>
</dbReference>
<dbReference type="PANTHER" id="PTHR12277">
    <property type="entry name" value="ALPHA/BETA HYDROLASE DOMAIN-CONTAINING PROTEIN"/>
    <property type="match status" value="1"/>
</dbReference>
<evidence type="ECO:0000256" key="1">
    <source>
        <dbReference type="SAM" id="MobiDB-lite"/>
    </source>
</evidence>
<feature type="compositionally biased region" description="Low complexity" evidence="1">
    <location>
        <begin position="76"/>
        <end position="97"/>
    </location>
</feature>
<dbReference type="SUPFAM" id="SSF53474">
    <property type="entry name" value="alpha/beta-Hydrolases"/>
    <property type="match status" value="1"/>
</dbReference>
<dbReference type="PANTHER" id="PTHR12277:SF81">
    <property type="entry name" value="PROTEIN ABHD13"/>
    <property type="match status" value="1"/>
</dbReference>
<feature type="domain" description="Serine aminopeptidase S33" evidence="2">
    <location>
        <begin position="104"/>
        <end position="202"/>
    </location>
</feature>
<evidence type="ECO:0000313" key="4">
    <source>
        <dbReference type="Proteomes" id="UP001498398"/>
    </source>
</evidence>
<feature type="region of interest" description="Disordered" evidence="1">
    <location>
        <begin position="243"/>
        <end position="272"/>
    </location>
</feature>
<dbReference type="EMBL" id="JBANRG010000034">
    <property type="protein sequence ID" value="KAK7450138.1"/>
    <property type="molecule type" value="Genomic_DNA"/>
</dbReference>
<dbReference type="Pfam" id="PF12146">
    <property type="entry name" value="Hydrolase_4"/>
    <property type="match status" value="1"/>
</dbReference>
<proteinExistence type="predicted"/>
<sequence length="272" mass="30198">MAGIFGAFGRLVRHGQILCIYPAAFEDPEEKESNFSIPEGLNYEQVHITTSDRIKLECLLLHASEKRRRGGRRSKASSSRADTRATSPDSAKSTSSTHDLHHSSSRATVISFHGNGYHVWHHAYTGENFVQMGCDVFLVSYRGYGHSEGRPSEKGLRRDAQAALDYVLTHPDLSKKPIIIHGHSLGGAVAIDLVSRNPTRVSAPSFQSLSNLTFPDTRSNHREYVPIHTPCRQRLTCSTTSRSFHTSNLGISKADTRHPADNSYIDDSWEEG</sequence>
<reference evidence="3 4" key="1">
    <citation type="submission" date="2024-01" db="EMBL/GenBank/DDBJ databases">
        <title>A draft genome for the cacao thread blight pathogen Marasmiellus scandens.</title>
        <authorList>
            <person name="Baruah I.K."/>
            <person name="Leung J."/>
            <person name="Bukari Y."/>
            <person name="Amoako-Attah I."/>
            <person name="Meinhardt L.W."/>
            <person name="Bailey B.A."/>
            <person name="Cohen S.P."/>
        </authorList>
    </citation>
    <scope>NUCLEOTIDE SEQUENCE [LARGE SCALE GENOMIC DNA]</scope>
    <source>
        <strain evidence="3 4">GH-19</strain>
    </source>
</reference>
<dbReference type="InterPro" id="IPR022742">
    <property type="entry name" value="Hydrolase_4"/>
</dbReference>
<feature type="region of interest" description="Disordered" evidence="1">
    <location>
        <begin position="67"/>
        <end position="104"/>
    </location>
</feature>
<name>A0ABR1J714_9AGAR</name>
<accession>A0ABR1J714</accession>
<dbReference type="Proteomes" id="UP001498398">
    <property type="component" value="Unassembled WGS sequence"/>
</dbReference>
<comment type="caution">
    <text evidence="3">The sequence shown here is derived from an EMBL/GenBank/DDBJ whole genome shotgun (WGS) entry which is preliminary data.</text>
</comment>
<dbReference type="InterPro" id="IPR029058">
    <property type="entry name" value="AB_hydrolase_fold"/>
</dbReference>
<gene>
    <name evidence="3" type="primary">bem46_3</name>
    <name evidence="3" type="ORF">VKT23_013021</name>
</gene>